<dbReference type="InterPro" id="IPR050509">
    <property type="entry name" value="CoA-transferase_III"/>
</dbReference>
<dbReference type="PANTHER" id="PTHR48228">
    <property type="entry name" value="SUCCINYL-COA--D-CITRAMALATE COA-TRANSFERASE"/>
    <property type="match status" value="1"/>
</dbReference>
<dbReference type="AlphaFoldDB" id="A0A382W529"/>
<name>A0A382W529_9ZZZZ</name>
<dbReference type="EMBL" id="UINC01156983">
    <property type="protein sequence ID" value="SVD53710.1"/>
    <property type="molecule type" value="Genomic_DNA"/>
</dbReference>
<dbReference type="GO" id="GO:0003824">
    <property type="term" value="F:catalytic activity"/>
    <property type="evidence" value="ECO:0007669"/>
    <property type="project" value="InterPro"/>
</dbReference>
<accession>A0A382W529</accession>
<dbReference type="Gene3D" id="3.40.50.10540">
    <property type="entry name" value="Crotonobetainyl-coa:carnitine coa-transferase, domain 1"/>
    <property type="match status" value="1"/>
</dbReference>
<dbReference type="SUPFAM" id="SSF89796">
    <property type="entry name" value="CoA-transferase family III (CaiB/BaiF)"/>
    <property type="match status" value="1"/>
</dbReference>
<protein>
    <submittedName>
        <fullName evidence="1">Uncharacterized protein</fullName>
    </submittedName>
</protein>
<reference evidence="1" key="1">
    <citation type="submission" date="2018-05" db="EMBL/GenBank/DDBJ databases">
        <authorList>
            <person name="Lanie J.A."/>
            <person name="Ng W.-L."/>
            <person name="Kazmierczak K.M."/>
            <person name="Andrzejewski T.M."/>
            <person name="Davidsen T.M."/>
            <person name="Wayne K.J."/>
            <person name="Tettelin H."/>
            <person name="Glass J.I."/>
            <person name="Rusch D."/>
            <person name="Podicherti R."/>
            <person name="Tsui H.-C.T."/>
            <person name="Winkler M.E."/>
        </authorList>
    </citation>
    <scope>NUCLEOTIDE SEQUENCE</scope>
</reference>
<organism evidence="1">
    <name type="scientific">marine metagenome</name>
    <dbReference type="NCBI Taxonomy" id="408172"/>
    <lineage>
        <taxon>unclassified sequences</taxon>
        <taxon>metagenomes</taxon>
        <taxon>ecological metagenomes</taxon>
    </lineage>
</organism>
<dbReference type="InterPro" id="IPR044855">
    <property type="entry name" value="CoA-Trfase_III_dom3_sf"/>
</dbReference>
<dbReference type="InterPro" id="IPR023606">
    <property type="entry name" value="CoA-Trfase_III_dom_1_sf"/>
</dbReference>
<dbReference type="PANTHER" id="PTHR48228:SF5">
    <property type="entry name" value="ALPHA-METHYLACYL-COA RACEMASE"/>
    <property type="match status" value="1"/>
</dbReference>
<proteinExistence type="predicted"/>
<gene>
    <name evidence="1" type="ORF">METZ01_LOCUS406564</name>
</gene>
<dbReference type="Pfam" id="PF02515">
    <property type="entry name" value="CoA_transf_3"/>
    <property type="match status" value="1"/>
</dbReference>
<sequence>MKTADRPTWAQPPIPPLNLVGDYGGGAMYLACGLLAGLLEAQKSGRGQVIDAAMLDGALFLMSLYFTLNATGHWQDARGANHLDGGAPFYRTYETKDGRYVAIGALEQRFYDELLAQLELDGADLPDRIEPANWPALTEQFETLFKTKTQAEWRARLEGTDSCFAPVLALGDIADHPHVKARAAVSDSAGMTQPSPGPRFSRSVLAAPRAPEERGASTAQILNELGF</sequence>
<evidence type="ECO:0000313" key="1">
    <source>
        <dbReference type="EMBL" id="SVD53710.1"/>
    </source>
</evidence>
<dbReference type="Gene3D" id="3.30.1540.10">
    <property type="entry name" value="formyl-coa transferase, domain 3"/>
    <property type="match status" value="1"/>
</dbReference>
<dbReference type="InterPro" id="IPR003673">
    <property type="entry name" value="CoA-Trfase_fam_III"/>
</dbReference>